<dbReference type="GO" id="GO:0005524">
    <property type="term" value="F:ATP binding"/>
    <property type="evidence" value="ECO:0007669"/>
    <property type="project" value="UniProtKB-KW"/>
</dbReference>
<feature type="compositionally biased region" description="Acidic residues" evidence="8">
    <location>
        <begin position="159"/>
        <end position="183"/>
    </location>
</feature>
<dbReference type="CDD" id="cd18662">
    <property type="entry name" value="CD2_tandem_CHD3-4_like"/>
    <property type="match status" value="1"/>
</dbReference>
<dbReference type="SMART" id="SM00487">
    <property type="entry name" value="DEXDc"/>
    <property type="match status" value="1"/>
</dbReference>
<dbReference type="GO" id="GO:0016887">
    <property type="term" value="F:ATP hydrolysis activity"/>
    <property type="evidence" value="ECO:0007669"/>
    <property type="project" value="TreeGrafter"/>
</dbReference>
<feature type="region of interest" description="Disordered" evidence="8">
    <location>
        <begin position="284"/>
        <end position="308"/>
    </location>
</feature>
<dbReference type="InterPro" id="IPR016197">
    <property type="entry name" value="Chromo-like_dom_sf"/>
</dbReference>
<evidence type="ECO:0000256" key="6">
    <source>
        <dbReference type="ARBA" id="ARBA00023242"/>
    </source>
</evidence>
<feature type="domain" description="Helicase ATP-binding" evidence="10">
    <location>
        <begin position="463"/>
        <end position="660"/>
    </location>
</feature>
<proteinExistence type="inferred from homology"/>
<comment type="similarity">
    <text evidence="2">Belongs to the SNF2/RAD54 helicase family.</text>
</comment>
<dbReference type="PROSITE" id="PS50013">
    <property type="entry name" value="CHROMO_2"/>
    <property type="match status" value="1"/>
</dbReference>
<dbReference type="SMART" id="SM01147">
    <property type="entry name" value="DUF1087"/>
    <property type="match status" value="1"/>
</dbReference>
<dbReference type="InterPro" id="IPR000953">
    <property type="entry name" value="Chromo/chromo_shadow_dom"/>
</dbReference>
<dbReference type="SMART" id="SM00298">
    <property type="entry name" value="CHROMO"/>
    <property type="match status" value="2"/>
</dbReference>
<sequence>MKNNSGDKVEDEGNVIHYDSAAIERLLDRSQDATDDSDVQNMNEYLSSFKVAQYMVREEDKLAGQVLLLLLVVMPQQLLPVVRIEEIEREIIKQEENVDPDYWEKLLRHHYEQQQEDLASKLGKGKRNRKPVNYNDAAQEDQEWHADISDNQSEYSVGSEEEDEDFDDRPEDEDFEEFEEDSEERAMAEGGVMVGTGPAPPGGGEEEDDDHMEFCRPPAPVAVPTPAGAPPDAPPPPPMKGRAEREFFVKLTGQSYWHCTWITELQLEIFHSVMYRNYQRKTDMDEPPSLDYGSGGEDENAVGKNEKRRAKDPQFAVMEDRFYRYGIKPEWMIIHRIINHSVDKKGVYHYLVKWRDLTYDQSTWERDDMDIPDFSIYKTSYWRHRRLNSMLTQDFLDIRLIVVQIIRFSSSVSGLDSLYNKPPGEVMFSTWNPTIKYEEQPDFVSSTGGTLHLYQLEGLNWLRFSWSQGTDTILADEMGLGKTIQTIVFLYSLFKEEAPGVLSLCLFFQGHTKGPFLVSAPLSTIINWEREFEMWAPDFYVVTYTGDKDSRAIIRENEFSFDDTAVKGGKKAFKLRREAPIKFHVLLTSYELVTIDQTALKSIDWACLVVDEAHRLKNNQSKFFRRLNDYKIDYKLLLTGTPLQNNLEELFHLLNFLTPNRFKYDSSV</sequence>
<keyword evidence="12" id="KW-1185">Reference proteome</keyword>
<reference evidence="11" key="1">
    <citation type="submission" date="2021-05" db="EMBL/GenBank/DDBJ databases">
        <authorList>
            <person name="Tigano A."/>
        </authorList>
    </citation>
    <scope>NUCLEOTIDE SEQUENCE</scope>
</reference>
<keyword evidence="4" id="KW-0378">Hydrolase</keyword>
<dbReference type="InterPro" id="IPR002464">
    <property type="entry name" value="DNA/RNA_helicase_DEAH_CS"/>
</dbReference>
<evidence type="ECO:0000256" key="3">
    <source>
        <dbReference type="ARBA" id="ARBA00022741"/>
    </source>
</evidence>
<dbReference type="GO" id="GO:0140658">
    <property type="term" value="F:ATP-dependent chromatin remodeler activity"/>
    <property type="evidence" value="ECO:0007669"/>
    <property type="project" value="TreeGrafter"/>
</dbReference>
<name>A0A8S4B4P0_9TELE</name>
<feature type="region of interest" description="Disordered" evidence="8">
    <location>
        <begin position="137"/>
        <end position="239"/>
    </location>
</feature>
<dbReference type="Pfam" id="PF06465">
    <property type="entry name" value="DUF1087"/>
    <property type="match status" value="1"/>
</dbReference>
<dbReference type="OrthoDB" id="5857104at2759"/>
<dbReference type="PROSITE" id="PS00690">
    <property type="entry name" value="DEAH_ATP_HELICASE"/>
    <property type="match status" value="1"/>
</dbReference>
<dbReference type="InterPro" id="IPR014001">
    <property type="entry name" value="Helicase_ATP-bd"/>
</dbReference>
<dbReference type="PANTHER" id="PTHR45623:SF9">
    <property type="entry name" value="CHROMODOMAIN-HELICASE-DNA-BINDING PROTEIN 3"/>
    <property type="match status" value="1"/>
</dbReference>
<dbReference type="FunFam" id="2.40.50.40:FF:000003">
    <property type="entry name" value="chromodomain-helicase-DNA-binding protein 3 isoform X1"/>
    <property type="match status" value="1"/>
</dbReference>
<dbReference type="InterPro" id="IPR000330">
    <property type="entry name" value="SNF2_N"/>
</dbReference>
<evidence type="ECO:0000256" key="5">
    <source>
        <dbReference type="ARBA" id="ARBA00022840"/>
    </source>
</evidence>
<dbReference type="InterPro" id="IPR009463">
    <property type="entry name" value="DUF1087"/>
</dbReference>
<dbReference type="GO" id="GO:0003677">
    <property type="term" value="F:DNA binding"/>
    <property type="evidence" value="ECO:0007669"/>
    <property type="project" value="TreeGrafter"/>
</dbReference>
<dbReference type="Pfam" id="PF00385">
    <property type="entry name" value="Chromo"/>
    <property type="match status" value="1"/>
</dbReference>
<evidence type="ECO:0000313" key="11">
    <source>
        <dbReference type="EMBL" id="CAG5929165.1"/>
    </source>
</evidence>
<keyword evidence="6" id="KW-0539">Nucleus</keyword>
<evidence type="ECO:0000259" key="9">
    <source>
        <dbReference type="PROSITE" id="PS50013"/>
    </source>
</evidence>
<comment type="subcellular location">
    <subcellularLocation>
        <location evidence="1">Nucleus</location>
    </subcellularLocation>
</comment>
<dbReference type="Gene3D" id="3.40.50.10810">
    <property type="entry name" value="Tandem AAA-ATPase domain"/>
    <property type="match status" value="1"/>
</dbReference>
<evidence type="ECO:0000256" key="1">
    <source>
        <dbReference type="ARBA" id="ARBA00004123"/>
    </source>
</evidence>
<dbReference type="GO" id="GO:0016581">
    <property type="term" value="C:NuRD complex"/>
    <property type="evidence" value="ECO:0007669"/>
    <property type="project" value="TreeGrafter"/>
</dbReference>
<dbReference type="PROSITE" id="PS51192">
    <property type="entry name" value="HELICASE_ATP_BIND_1"/>
    <property type="match status" value="1"/>
</dbReference>
<comment type="caution">
    <text evidence="11">The sequence shown here is derived from an EMBL/GenBank/DDBJ whole genome shotgun (WGS) entry which is preliminary data.</text>
</comment>
<dbReference type="AlphaFoldDB" id="A0A8S4B4P0"/>
<evidence type="ECO:0000256" key="7">
    <source>
        <dbReference type="ARBA" id="ARBA00049360"/>
    </source>
</evidence>
<dbReference type="InterPro" id="IPR027417">
    <property type="entry name" value="P-loop_NTPase"/>
</dbReference>
<evidence type="ECO:0000313" key="12">
    <source>
        <dbReference type="Proteomes" id="UP000677803"/>
    </source>
</evidence>
<dbReference type="GO" id="GO:0003682">
    <property type="term" value="F:chromatin binding"/>
    <property type="evidence" value="ECO:0007669"/>
    <property type="project" value="TreeGrafter"/>
</dbReference>
<feature type="compositionally biased region" description="Pro residues" evidence="8">
    <location>
        <begin position="217"/>
        <end position="239"/>
    </location>
</feature>
<dbReference type="Pfam" id="PF00176">
    <property type="entry name" value="SNF2-rel_dom"/>
    <property type="match status" value="1"/>
</dbReference>
<gene>
    <name evidence="11" type="ORF">MMEN_LOCUS12811</name>
</gene>
<dbReference type="SUPFAM" id="SSF52540">
    <property type="entry name" value="P-loop containing nucleoside triphosphate hydrolases"/>
    <property type="match status" value="1"/>
</dbReference>
<dbReference type="PANTHER" id="PTHR45623">
    <property type="entry name" value="CHROMODOMAIN-HELICASE-DNA-BINDING PROTEIN 3-RELATED-RELATED"/>
    <property type="match status" value="1"/>
</dbReference>
<evidence type="ECO:0000256" key="4">
    <source>
        <dbReference type="ARBA" id="ARBA00022801"/>
    </source>
</evidence>
<dbReference type="InterPro" id="IPR023780">
    <property type="entry name" value="Chromo_domain"/>
</dbReference>
<keyword evidence="5" id="KW-0067">ATP-binding</keyword>
<dbReference type="EMBL" id="CAJRST010014446">
    <property type="protein sequence ID" value="CAG5929165.1"/>
    <property type="molecule type" value="Genomic_DNA"/>
</dbReference>
<evidence type="ECO:0000256" key="2">
    <source>
        <dbReference type="ARBA" id="ARBA00007025"/>
    </source>
</evidence>
<dbReference type="SUPFAM" id="SSF54160">
    <property type="entry name" value="Chromo domain-like"/>
    <property type="match status" value="2"/>
</dbReference>
<organism evidence="11 12">
    <name type="scientific">Menidia menidia</name>
    <name type="common">Atlantic silverside</name>
    <dbReference type="NCBI Taxonomy" id="238744"/>
    <lineage>
        <taxon>Eukaryota</taxon>
        <taxon>Metazoa</taxon>
        <taxon>Chordata</taxon>
        <taxon>Craniata</taxon>
        <taxon>Vertebrata</taxon>
        <taxon>Euteleostomi</taxon>
        <taxon>Actinopterygii</taxon>
        <taxon>Neopterygii</taxon>
        <taxon>Teleostei</taxon>
        <taxon>Neoteleostei</taxon>
        <taxon>Acanthomorphata</taxon>
        <taxon>Ovalentaria</taxon>
        <taxon>Atherinomorphae</taxon>
        <taxon>Atheriniformes</taxon>
        <taxon>Atherinopsidae</taxon>
        <taxon>Menidiinae</taxon>
        <taxon>Menidia</taxon>
    </lineage>
</organism>
<dbReference type="Gene3D" id="2.40.50.40">
    <property type="match status" value="2"/>
</dbReference>
<feature type="domain" description="Chromo" evidence="9">
    <location>
        <begin position="332"/>
        <end position="365"/>
    </location>
</feature>
<evidence type="ECO:0000256" key="8">
    <source>
        <dbReference type="SAM" id="MobiDB-lite"/>
    </source>
</evidence>
<dbReference type="Proteomes" id="UP000677803">
    <property type="component" value="Unassembled WGS sequence"/>
</dbReference>
<comment type="catalytic activity">
    <reaction evidence="7">
        <text>ATP + H2O = ADP + phosphate + H(+)</text>
        <dbReference type="Rhea" id="RHEA:13065"/>
        <dbReference type="ChEBI" id="CHEBI:15377"/>
        <dbReference type="ChEBI" id="CHEBI:15378"/>
        <dbReference type="ChEBI" id="CHEBI:30616"/>
        <dbReference type="ChEBI" id="CHEBI:43474"/>
        <dbReference type="ChEBI" id="CHEBI:456216"/>
    </reaction>
</comment>
<dbReference type="GO" id="GO:0042393">
    <property type="term" value="F:histone binding"/>
    <property type="evidence" value="ECO:0007669"/>
    <property type="project" value="TreeGrafter"/>
</dbReference>
<accession>A0A8S4B4P0</accession>
<dbReference type="InterPro" id="IPR038718">
    <property type="entry name" value="SNF2-like_sf"/>
</dbReference>
<evidence type="ECO:0000259" key="10">
    <source>
        <dbReference type="PROSITE" id="PS51192"/>
    </source>
</evidence>
<keyword evidence="3" id="KW-0547">Nucleotide-binding</keyword>
<protein>
    <submittedName>
        <fullName evidence="11">(Atlantic silverside) hypothetical protein</fullName>
    </submittedName>
</protein>